<dbReference type="InterPro" id="IPR050542">
    <property type="entry name" value="Glycosyl_Hydrlase18_Chitinase"/>
</dbReference>
<gene>
    <name evidence="12" type="ORF">BS47DRAFT_1339080</name>
</gene>
<dbReference type="PROSITE" id="PS01095">
    <property type="entry name" value="GH18_1"/>
    <property type="match status" value="1"/>
</dbReference>
<feature type="signal peptide" evidence="10">
    <location>
        <begin position="1"/>
        <end position="21"/>
    </location>
</feature>
<dbReference type="InterPro" id="IPR001579">
    <property type="entry name" value="Glyco_hydro_18_chit_AS"/>
</dbReference>
<keyword evidence="3 8" id="KW-0378">Hydrolase</keyword>
<evidence type="ECO:0000259" key="11">
    <source>
        <dbReference type="PROSITE" id="PS51910"/>
    </source>
</evidence>
<dbReference type="EC" id="3.2.1.14" evidence="2"/>
<dbReference type="Proteomes" id="UP000886523">
    <property type="component" value="Unassembled WGS sequence"/>
</dbReference>
<organism evidence="12 13">
    <name type="scientific">Hydnum rufescens UP504</name>
    <dbReference type="NCBI Taxonomy" id="1448309"/>
    <lineage>
        <taxon>Eukaryota</taxon>
        <taxon>Fungi</taxon>
        <taxon>Dikarya</taxon>
        <taxon>Basidiomycota</taxon>
        <taxon>Agaricomycotina</taxon>
        <taxon>Agaricomycetes</taxon>
        <taxon>Cantharellales</taxon>
        <taxon>Hydnaceae</taxon>
        <taxon>Hydnum</taxon>
    </lineage>
</organism>
<dbReference type="CDD" id="cd00598">
    <property type="entry name" value="GH18_chitinase-like"/>
    <property type="match status" value="1"/>
</dbReference>
<dbReference type="Gene3D" id="3.20.20.80">
    <property type="entry name" value="Glycosidases"/>
    <property type="match status" value="1"/>
</dbReference>
<feature type="chain" id="PRO_5040204216" description="chitinase" evidence="10">
    <location>
        <begin position="22"/>
        <end position="344"/>
    </location>
</feature>
<evidence type="ECO:0000313" key="13">
    <source>
        <dbReference type="Proteomes" id="UP000886523"/>
    </source>
</evidence>
<keyword evidence="10" id="KW-0732">Signal</keyword>
<accession>A0A9P6B5U0</accession>
<dbReference type="GO" id="GO:0008843">
    <property type="term" value="F:endochitinase activity"/>
    <property type="evidence" value="ECO:0007669"/>
    <property type="project" value="UniProtKB-EC"/>
</dbReference>
<dbReference type="GO" id="GO:0000272">
    <property type="term" value="P:polysaccharide catabolic process"/>
    <property type="evidence" value="ECO:0007669"/>
    <property type="project" value="UniProtKB-KW"/>
</dbReference>
<protein>
    <recommendedName>
        <fullName evidence="2">chitinase</fullName>
        <ecNumber evidence="2">3.2.1.14</ecNumber>
    </recommendedName>
</protein>
<keyword evidence="13" id="KW-1185">Reference proteome</keyword>
<comment type="similarity">
    <text evidence="9">Belongs to the glycosyl hydrolase 18 family.</text>
</comment>
<keyword evidence="5" id="KW-0119">Carbohydrate metabolism</keyword>
<evidence type="ECO:0000256" key="8">
    <source>
        <dbReference type="RuleBase" id="RU000489"/>
    </source>
</evidence>
<dbReference type="GO" id="GO:0006032">
    <property type="term" value="P:chitin catabolic process"/>
    <property type="evidence" value="ECO:0007669"/>
    <property type="project" value="UniProtKB-KW"/>
</dbReference>
<keyword evidence="4" id="KW-0146">Chitin degradation</keyword>
<reference evidence="12" key="1">
    <citation type="journal article" date="2020" name="Nat. Commun.">
        <title>Large-scale genome sequencing of mycorrhizal fungi provides insights into the early evolution of symbiotic traits.</title>
        <authorList>
            <person name="Miyauchi S."/>
            <person name="Kiss E."/>
            <person name="Kuo A."/>
            <person name="Drula E."/>
            <person name="Kohler A."/>
            <person name="Sanchez-Garcia M."/>
            <person name="Morin E."/>
            <person name="Andreopoulos B."/>
            <person name="Barry K.W."/>
            <person name="Bonito G."/>
            <person name="Buee M."/>
            <person name="Carver A."/>
            <person name="Chen C."/>
            <person name="Cichocki N."/>
            <person name="Clum A."/>
            <person name="Culley D."/>
            <person name="Crous P.W."/>
            <person name="Fauchery L."/>
            <person name="Girlanda M."/>
            <person name="Hayes R.D."/>
            <person name="Keri Z."/>
            <person name="LaButti K."/>
            <person name="Lipzen A."/>
            <person name="Lombard V."/>
            <person name="Magnuson J."/>
            <person name="Maillard F."/>
            <person name="Murat C."/>
            <person name="Nolan M."/>
            <person name="Ohm R.A."/>
            <person name="Pangilinan J."/>
            <person name="Pereira M.F."/>
            <person name="Perotto S."/>
            <person name="Peter M."/>
            <person name="Pfister S."/>
            <person name="Riley R."/>
            <person name="Sitrit Y."/>
            <person name="Stielow J.B."/>
            <person name="Szollosi G."/>
            <person name="Zifcakova L."/>
            <person name="Stursova M."/>
            <person name="Spatafora J.W."/>
            <person name="Tedersoo L."/>
            <person name="Vaario L.M."/>
            <person name="Yamada A."/>
            <person name="Yan M."/>
            <person name="Wang P."/>
            <person name="Xu J."/>
            <person name="Bruns T."/>
            <person name="Baldrian P."/>
            <person name="Vilgalys R."/>
            <person name="Dunand C."/>
            <person name="Henrissat B."/>
            <person name="Grigoriev I.V."/>
            <person name="Hibbett D."/>
            <person name="Nagy L.G."/>
            <person name="Martin F.M."/>
        </authorList>
    </citation>
    <scope>NUCLEOTIDE SEQUENCE</scope>
    <source>
        <strain evidence="12">UP504</strain>
    </source>
</reference>
<dbReference type="PANTHER" id="PTHR45708:SF49">
    <property type="entry name" value="ENDOCHITINASE"/>
    <property type="match status" value="1"/>
</dbReference>
<name>A0A9P6B5U0_9AGAM</name>
<sequence>MNSNLLALIFLVAISIIPSSALLTAGVNNESVQSAPHWAIYWDAWVGGENGLPDLSRVRGYNVLFLSFLLLSGAADQALEWTLLDNTTRIASKSVFSDAGIKLMVSAFGSTDAPVSAGADAIATANSMAAWVQQWGLDGIDVDFEDFAAMDAANGVAEQWLIDFTHTLRAALPAGDYIITHAPVAPWFSPIYTAGAYLKVNQEAGSAIDWYNIQFYNQGDTEYTTCRGLFTASSSAWPQTAVFQIAAGGISLSKIVIGKIGVRSDAENGYMDPATLSTCLVSAHAKGFNGGVMVWEYPDAMSSWIIIVRGTTWPVFGSGNRIQNPRILSLLLMQLVCVLVLRGL</sequence>
<dbReference type="SUPFAM" id="SSF51445">
    <property type="entry name" value="(Trans)glycosidases"/>
    <property type="match status" value="1"/>
</dbReference>
<keyword evidence="6 8" id="KW-0326">Glycosidase</keyword>
<dbReference type="AlphaFoldDB" id="A0A9P6B5U0"/>
<evidence type="ECO:0000256" key="7">
    <source>
        <dbReference type="ARBA" id="ARBA00023326"/>
    </source>
</evidence>
<evidence type="ECO:0000313" key="12">
    <source>
        <dbReference type="EMBL" id="KAF9517857.1"/>
    </source>
</evidence>
<feature type="domain" description="GH18" evidence="11">
    <location>
        <begin position="36"/>
        <end position="326"/>
    </location>
</feature>
<evidence type="ECO:0000256" key="6">
    <source>
        <dbReference type="ARBA" id="ARBA00023295"/>
    </source>
</evidence>
<dbReference type="InterPro" id="IPR001223">
    <property type="entry name" value="Glyco_hydro18_cat"/>
</dbReference>
<evidence type="ECO:0000256" key="5">
    <source>
        <dbReference type="ARBA" id="ARBA00023277"/>
    </source>
</evidence>
<evidence type="ECO:0000256" key="10">
    <source>
        <dbReference type="SAM" id="SignalP"/>
    </source>
</evidence>
<dbReference type="EMBL" id="MU128929">
    <property type="protein sequence ID" value="KAF9517857.1"/>
    <property type="molecule type" value="Genomic_DNA"/>
</dbReference>
<dbReference type="PANTHER" id="PTHR45708">
    <property type="entry name" value="ENDOCHITINASE"/>
    <property type="match status" value="1"/>
</dbReference>
<proteinExistence type="inferred from homology"/>
<evidence type="ECO:0000256" key="9">
    <source>
        <dbReference type="RuleBase" id="RU004453"/>
    </source>
</evidence>
<comment type="catalytic activity">
    <reaction evidence="1">
        <text>Random endo-hydrolysis of N-acetyl-beta-D-glucosaminide (1-&gt;4)-beta-linkages in chitin and chitodextrins.</text>
        <dbReference type="EC" id="3.2.1.14"/>
    </reaction>
</comment>
<evidence type="ECO:0000256" key="1">
    <source>
        <dbReference type="ARBA" id="ARBA00000822"/>
    </source>
</evidence>
<dbReference type="PROSITE" id="PS51910">
    <property type="entry name" value="GH18_2"/>
    <property type="match status" value="1"/>
</dbReference>
<evidence type="ECO:0000256" key="4">
    <source>
        <dbReference type="ARBA" id="ARBA00023024"/>
    </source>
</evidence>
<dbReference type="OrthoDB" id="3012298at2759"/>
<comment type="caution">
    <text evidence="12">The sequence shown here is derived from an EMBL/GenBank/DDBJ whole genome shotgun (WGS) entry which is preliminary data.</text>
</comment>
<evidence type="ECO:0000256" key="2">
    <source>
        <dbReference type="ARBA" id="ARBA00012729"/>
    </source>
</evidence>
<dbReference type="Pfam" id="PF00704">
    <property type="entry name" value="Glyco_hydro_18"/>
    <property type="match status" value="1"/>
</dbReference>
<dbReference type="InterPro" id="IPR017853">
    <property type="entry name" value="GH"/>
</dbReference>
<keyword evidence="7" id="KW-0624">Polysaccharide degradation</keyword>
<evidence type="ECO:0000256" key="3">
    <source>
        <dbReference type="ARBA" id="ARBA00022801"/>
    </source>
</evidence>